<protein>
    <submittedName>
        <fullName evidence="2">YqaJ-like viral recombinase</fullName>
    </submittedName>
</protein>
<sequence length="230" mass="25748">MSINYHPDLIQGSDEWHQTRLGLLTASEVKLILTPTLKIANNEKTRAHVWEIAAQRISQYVEPTYIGDEMLRGHVDEVEARIAYSDKYAPVTECGFVTNDQWGFTLGCSPDGLVGDDGLIECKSRRQKYQVQTIVEHFRDGTTPTDYDLQVQTAMLVTGRKWCDLISYSGGLPMATMRIEPNPEIQAAIISAASDFEAKVQEAMADYAAALKSAARLIPTERKIETEMYV</sequence>
<organism evidence="2 3">
    <name type="scientific">Allopontixanthobacter sediminis</name>
    <dbReference type="NCBI Taxonomy" id="1689985"/>
    <lineage>
        <taxon>Bacteria</taxon>
        <taxon>Pseudomonadati</taxon>
        <taxon>Pseudomonadota</taxon>
        <taxon>Alphaproteobacteria</taxon>
        <taxon>Sphingomonadales</taxon>
        <taxon>Erythrobacteraceae</taxon>
        <taxon>Allopontixanthobacter</taxon>
    </lineage>
</organism>
<dbReference type="AlphaFoldDB" id="A0A845AZU5"/>
<dbReference type="SUPFAM" id="SSF52980">
    <property type="entry name" value="Restriction endonuclease-like"/>
    <property type="match status" value="1"/>
</dbReference>
<dbReference type="InterPro" id="IPR011604">
    <property type="entry name" value="PDDEXK-like_dom_sf"/>
</dbReference>
<dbReference type="OrthoDB" id="1245848at2"/>
<dbReference type="Proteomes" id="UP000431922">
    <property type="component" value="Unassembled WGS sequence"/>
</dbReference>
<dbReference type="RefSeq" id="WP_160754606.1">
    <property type="nucleotide sequence ID" value="NZ_WTYL01000001.1"/>
</dbReference>
<dbReference type="InterPro" id="IPR019080">
    <property type="entry name" value="YqaJ_viral_recombinase"/>
</dbReference>
<feature type="domain" description="YqaJ viral recombinase" evidence="1">
    <location>
        <begin position="15"/>
        <end position="160"/>
    </location>
</feature>
<dbReference type="PANTHER" id="PTHR46609:SF6">
    <property type="entry name" value="EXONUCLEASE, PHAGE-TYPE_RECB, C-TERMINAL DOMAIN-CONTAINING PROTEIN-RELATED"/>
    <property type="match status" value="1"/>
</dbReference>
<name>A0A845AZU5_9SPHN</name>
<dbReference type="InterPro" id="IPR051703">
    <property type="entry name" value="NF-kappa-B_Signaling_Reg"/>
</dbReference>
<comment type="caution">
    <text evidence="2">The sequence shown here is derived from an EMBL/GenBank/DDBJ whole genome shotgun (WGS) entry which is preliminary data.</text>
</comment>
<dbReference type="EMBL" id="WTYL01000001">
    <property type="protein sequence ID" value="MXP42952.1"/>
    <property type="molecule type" value="Genomic_DNA"/>
</dbReference>
<accession>A0A845AZU5</accession>
<evidence type="ECO:0000313" key="3">
    <source>
        <dbReference type="Proteomes" id="UP000431922"/>
    </source>
</evidence>
<dbReference type="Gene3D" id="3.90.320.10">
    <property type="match status" value="1"/>
</dbReference>
<evidence type="ECO:0000313" key="2">
    <source>
        <dbReference type="EMBL" id="MXP42952.1"/>
    </source>
</evidence>
<dbReference type="InterPro" id="IPR011335">
    <property type="entry name" value="Restrct_endonuc-II-like"/>
</dbReference>
<keyword evidence="3" id="KW-1185">Reference proteome</keyword>
<evidence type="ECO:0000259" key="1">
    <source>
        <dbReference type="Pfam" id="PF09588"/>
    </source>
</evidence>
<proteinExistence type="predicted"/>
<dbReference type="PANTHER" id="PTHR46609">
    <property type="entry name" value="EXONUCLEASE, PHAGE-TYPE/RECB, C-TERMINAL DOMAIN-CONTAINING PROTEIN"/>
    <property type="match status" value="1"/>
</dbReference>
<dbReference type="CDD" id="cd22343">
    <property type="entry name" value="PDDEXK_lambda_exonuclease-like"/>
    <property type="match status" value="1"/>
</dbReference>
<dbReference type="Pfam" id="PF09588">
    <property type="entry name" value="YqaJ"/>
    <property type="match status" value="1"/>
</dbReference>
<reference evidence="2 3" key="1">
    <citation type="submission" date="2019-12" db="EMBL/GenBank/DDBJ databases">
        <title>Genomic-based taxomic classification of the family Erythrobacteraceae.</title>
        <authorList>
            <person name="Xu L."/>
        </authorList>
    </citation>
    <scope>NUCLEOTIDE SEQUENCE [LARGE SCALE GENOMIC DNA]</scope>
    <source>
        <strain evidence="2 3">KCTC 42453</strain>
    </source>
</reference>
<gene>
    <name evidence="2" type="ORF">GRI65_00615</name>
</gene>